<feature type="transmembrane region" description="Helical" evidence="10">
    <location>
        <begin position="303"/>
        <end position="325"/>
    </location>
</feature>
<dbReference type="AlphaFoldDB" id="A0A2H3P5U9"/>
<evidence type="ECO:0000256" key="10">
    <source>
        <dbReference type="RuleBase" id="RU362081"/>
    </source>
</evidence>
<comment type="subcellular location">
    <subcellularLocation>
        <location evidence="10">Cell membrane</location>
    </subcellularLocation>
    <subcellularLocation>
        <location evidence="1">Endomembrane system</location>
        <topology evidence="1">Multi-pass membrane protein</topology>
    </subcellularLocation>
</comment>
<protein>
    <submittedName>
        <fullName evidence="12">ATPase P</fullName>
    </submittedName>
</protein>
<dbReference type="InterPro" id="IPR008250">
    <property type="entry name" value="ATPase_P-typ_transduc_dom_A_sf"/>
</dbReference>
<feature type="transmembrane region" description="Helical" evidence="10">
    <location>
        <begin position="331"/>
        <end position="354"/>
    </location>
</feature>
<dbReference type="GO" id="GO:0005524">
    <property type="term" value="F:ATP binding"/>
    <property type="evidence" value="ECO:0007669"/>
    <property type="project" value="UniProtKB-UniRule"/>
</dbReference>
<evidence type="ECO:0000313" key="12">
    <source>
        <dbReference type="EMBL" id="PEN06222.1"/>
    </source>
</evidence>
<accession>A0A2H3P5U9</accession>
<evidence type="ECO:0000256" key="7">
    <source>
        <dbReference type="ARBA" id="ARBA00022967"/>
    </source>
</evidence>
<dbReference type="GO" id="GO:0016887">
    <property type="term" value="F:ATP hydrolysis activity"/>
    <property type="evidence" value="ECO:0007669"/>
    <property type="project" value="InterPro"/>
</dbReference>
<dbReference type="Pfam" id="PF00702">
    <property type="entry name" value="Hydrolase"/>
    <property type="match status" value="1"/>
</dbReference>
<feature type="transmembrane region" description="Helical" evidence="10">
    <location>
        <begin position="124"/>
        <end position="146"/>
    </location>
</feature>
<dbReference type="Gene3D" id="2.70.150.10">
    <property type="entry name" value="Calcium-transporting ATPase, cytoplasmic transduction domain A"/>
    <property type="match status" value="1"/>
</dbReference>
<dbReference type="InterPro" id="IPR036412">
    <property type="entry name" value="HAD-like_sf"/>
</dbReference>
<dbReference type="InterPro" id="IPR001757">
    <property type="entry name" value="P_typ_ATPase"/>
</dbReference>
<dbReference type="Gene3D" id="3.40.1110.10">
    <property type="entry name" value="Calcium-transporting ATPase, cytoplasmic domain N"/>
    <property type="match status" value="1"/>
</dbReference>
<evidence type="ECO:0000256" key="3">
    <source>
        <dbReference type="ARBA" id="ARBA00022692"/>
    </source>
</evidence>
<sequence length="712" mass="75510">MQHCDHCDLPLFDTPIPGQDGDAQYCCYGCQMLDETVGAEAVDENDATLAPLLQRTIIGGLLAGFTMVLSLAISSEYGFAALRNLEHAVGTAHAVLVLAAVPALILLGMPVVRAAWHTLRQGRLSLHLLFAMGTSAAVLVSLLSYVRGTGPVYLETAVMLLALYTLGRYLTARSKHRARRVLSALLTVPDTTYERLRPHPGTVPPNALQPDDRIRLHAGDVVPADGVVVSGRSFVDTRQLTGESTPIAASEGDRCFAGTQIVDGSLELRVTATGTDRRLHQIEERMRAAMAQPSRLAKRTERIMGVLIPGIIALALVAFGGWWWVAGVEKALYVALSVVLITCPCALGLAVPLTRVLAHGRASRHGVLIRDGQTLLDLHRVSTLVFDKTGTLSRLDAHDVQVEAMALAAVNGKSAPAPNPDQLLQYAAAVEMHTHHVLGQAIRAAAQEARPENEAAPSAHDVRTVPGAGVVGQVDTPEGPQRIGVGSEALVEQMGLALPPNTAVPAAAGRIRLFVTYSDAVAGVLFLSESPRPDAAPALQALCEHGYALQLLTGDQPEAAHRLGQMLDLPVTAGQTPEAKLEALVCWREERGPVAMVGDGINDAPALAEADVGIAVVQGAPVTLQAADITLYRDDLRMLPWLADLSAQTTRIVKQNLWWTFAYNGIGVGLAVAGLLHPIAAVVIMAGSSALVTANAFRIQRVDPPENTPDNA</sequence>
<evidence type="ECO:0000256" key="2">
    <source>
        <dbReference type="ARBA" id="ARBA00006024"/>
    </source>
</evidence>
<evidence type="ECO:0000256" key="9">
    <source>
        <dbReference type="ARBA" id="ARBA00023136"/>
    </source>
</evidence>
<evidence type="ECO:0000256" key="5">
    <source>
        <dbReference type="ARBA" id="ARBA00022741"/>
    </source>
</evidence>
<reference evidence="12 13" key="1">
    <citation type="submission" date="2017-10" db="EMBL/GenBank/DDBJ databases">
        <title>Draft genome of Longimonas halophila.</title>
        <authorList>
            <person name="Goh K.M."/>
            <person name="Shamsir M.S."/>
            <person name="Lim S.W."/>
        </authorList>
    </citation>
    <scope>NUCLEOTIDE SEQUENCE [LARGE SCALE GENOMIC DNA]</scope>
    <source>
        <strain evidence="12 13">KCTC 42399</strain>
    </source>
</reference>
<dbReference type="PANTHER" id="PTHR43520:SF8">
    <property type="entry name" value="P-TYPE CU(+) TRANSPORTER"/>
    <property type="match status" value="1"/>
</dbReference>
<feature type="transmembrane region" description="Helical" evidence="10">
    <location>
        <begin position="92"/>
        <end position="112"/>
    </location>
</feature>
<dbReference type="GO" id="GO:0005886">
    <property type="term" value="C:plasma membrane"/>
    <property type="evidence" value="ECO:0007669"/>
    <property type="project" value="UniProtKB-SubCell"/>
</dbReference>
<dbReference type="SUPFAM" id="SSF81665">
    <property type="entry name" value="Calcium ATPase, transmembrane domain M"/>
    <property type="match status" value="1"/>
</dbReference>
<dbReference type="Pfam" id="PF00122">
    <property type="entry name" value="E1-E2_ATPase"/>
    <property type="match status" value="1"/>
</dbReference>
<dbReference type="InterPro" id="IPR023298">
    <property type="entry name" value="ATPase_P-typ_TM_dom_sf"/>
</dbReference>
<evidence type="ECO:0000256" key="1">
    <source>
        <dbReference type="ARBA" id="ARBA00004127"/>
    </source>
</evidence>
<keyword evidence="5 10" id="KW-0547">Nucleotide-binding</keyword>
<evidence type="ECO:0000256" key="8">
    <source>
        <dbReference type="ARBA" id="ARBA00022989"/>
    </source>
</evidence>
<comment type="similarity">
    <text evidence="2 10">Belongs to the cation transport ATPase (P-type) (TC 3.A.3) family. Type IB subfamily.</text>
</comment>
<dbReference type="GO" id="GO:0055070">
    <property type="term" value="P:copper ion homeostasis"/>
    <property type="evidence" value="ECO:0007669"/>
    <property type="project" value="TreeGrafter"/>
</dbReference>
<dbReference type="OrthoDB" id="1521937at2"/>
<evidence type="ECO:0000256" key="6">
    <source>
        <dbReference type="ARBA" id="ARBA00022840"/>
    </source>
</evidence>
<dbReference type="PRINTS" id="PR00119">
    <property type="entry name" value="CATATPASE"/>
</dbReference>
<keyword evidence="10" id="KW-1003">Cell membrane</keyword>
<comment type="caution">
    <text evidence="12">The sequence shown here is derived from an EMBL/GenBank/DDBJ whole genome shotgun (WGS) entry which is preliminary data.</text>
</comment>
<feature type="transmembrane region" description="Helical" evidence="10">
    <location>
        <begin position="57"/>
        <end position="80"/>
    </location>
</feature>
<feature type="transmembrane region" description="Helical" evidence="10">
    <location>
        <begin position="656"/>
        <end position="673"/>
    </location>
</feature>
<dbReference type="InterPro" id="IPR023214">
    <property type="entry name" value="HAD_sf"/>
</dbReference>
<dbReference type="SUPFAM" id="SSF81653">
    <property type="entry name" value="Calcium ATPase, transduction domain A"/>
    <property type="match status" value="1"/>
</dbReference>
<gene>
    <name evidence="12" type="ORF">CRI93_10365</name>
</gene>
<keyword evidence="7" id="KW-1278">Translocase</keyword>
<dbReference type="SUPFAM" id="SSF56784">
    <property type="entry name" value="HAD-like"/>
    <property type="match status" value="1"/>
</dbReference>
<keyword evidence="3 10" id="KW-0812">Transmembrane</keyword>
<dbReference type="InterPro" id="IPR027256">
    <property type="entry name" value="P-typ_ATPase_IB"/>
</dbReference>
<evidence type="ECO:0000313" key="13">
    <source>
        <dbReference type="Proteomes" id="UP000221024"/>
    </source>
</evidence>
<dbReference type="Proteomes" id="UP000221024">
    <property type="component" value="Unassembled WGS sequence"/>
</dbReference>
<keyword evidence="9 10" id="KW-0472">Membrane</keyword>
<dbReference type="GO" id="GO:0005507">
    <property type="term" value="F:copper ion binding"/>
    <property type="evidence" value="ECO:0007669"/>
    <property type="project" value="TreeGrafter"/>
</dbReference>
<organism evidence="12 13">
    <name type="scientific">Longimonas halophila</name>
    <dbReference type="NCBI Taxonomy" id="1469170"/>
    <lineage>
        <taxon>Bacteria</taxon>
        <taxon>Pseudomonadati</taxon>
        <taxon>Rhodothermota</taxon>
        <taxon>Rhodothermia</taxon>
        <taxon>Rhodothermales</taxon>
        <taxon>Salisaetaceae</taxon>
        <taxon>Longimonas</taxon>
    </lineage>
</organism>
<dbReference type="Gene3D" id="3.40.50.1000">
    <property type="entry name" value="HAD superfamily/HAD-like"/>
    <property type="match status" value="1"/>
</dbReference>
<proteinExistence type="inferred from homology"/>
<dbReference type="InterPro" id="IPR059000">
    <property type="entry name" value="ATPase_P-type_domA"/>
</dbReference>
<keyword evidence="8 10" id="KW-1133">Transmembrane helix</keyword>
<feature type="domain" description="P-type ATPase A" evidence="11">
    <location>
        <begin position="202"/>
        <end position="286"/>
    </location>
</feature>
<dbReference type="PANTHER" id="PTHR43520">
    <property type="entry name" value="ATP7, ISOFORM B"/>
    <property type="match status" value="1"/>
</dbReference>
<dbReference type="EMBL" id="PDEP01000009">
    <property type="protein sequence ID" value="PEN06222.1"/>
    <property type="molecule type" value="Genomic_DNA"/>
</dbReference>
<dbReference type="InterPro" id="IPR023299">
    <property type="entry name" value="ATPase_P-typ_cyto_dom_N"/>
</dbReference>
<keyword evidence="13" id="KW-1185">Reference proteome</keyword>
<keyword evidence="4 10" id="KW-0479">Metal-binding</keyword>
<keyword evidence="6 10" id="KW-0067">ATP-binding</keyword>
<dbReference type="NCBIfam" id="TIGR01525">
    <property type="entry name" value="ATPase-IB_hvy"/>
    <property type="match status" value="1"/>
</dbReference>
<evidence type="ECO:0000256" key="4">
    <source>
        <dbReference type="ARBA" id="ARBA00022723"/>
    </source>
</evidence>
<dbReference type="GO" id="GO:0012505">
    <property type="term" value="C:endomembrane system"/>
    <property type="evidence" value="ECO:0007669"/>
    <property type="project" value="UniProtKB-SubCell"/>
</dbReference>
<name>A0A2H3P5U9_9BACT</name>
<dbReference type="NCBIfam" id="TIGR01494">
    <property type="entry name" value="ATPase_P-type"/>
    <property type="match status" value="2"/>
</dbReference>
<dbReference type="RefSeq" id="WP_098062568.1">
    <property type="nucleotide sequence ID" value="NZ_PDEP01000009.1"/>
</dbReference>
<dbReference type="GO" id="GO:0043682">
    <property type="term" value="F:P-type divalent copper transporter activity"/>
    <property type="evidence" value="ECO:0007669"/>
    <property type="project" value="TreeGrafter"/>
</dbReference>
<feature type="transmembrane region" description="Helical" evidence="10">
    <location>
        <begin position="152"/>
        <end position="170"/>
    </location>
</feature>
<evidence type="ECO:0000259" key="11">
    <source>
        <dbReference type="Pfam" id="PF00122"/>
    </source>
</evidence>